<evidence type="ECO:0000256" key="2">
    <source>
        <dbReference type="SAM" id="SignalP"/>
    </source>
</evidence>
<evidence type="ECO:0000259" key="3">
    <source>
        <dbReference type="Pfam" id="PF03413"/>
    </source>
</evidence>
<comment type="caution">
    <text evidence="4">The sequence shown here is derived from an EMBL/GenBank/DDBJ whole genome shotgun (WGS) entry which is preliminary data.</text>
</comment>
<dbReference type="InterPro" id="IPR025711">
    <property type="entry name" value="PepSY"/>
</dbReference>
<keyword evidence="5" id="KW-1185">Reference proteome</keyword>
<organism evidence="4 5">
    <name type="scientific">Nonomuraea mangrovi</name>
    <dbReference type="NCBI Taxonomy" id="2316207"/>
    <lineage>
        <taxon>Bacteria</taxon>
        <taxon>Bacillati</taxon>
        <taxon>Actinomycetota</taxon>
        <taxon>Actinomycetes</taxon>
        <taxon>Streptosporangiales</taxon>
        <taxon>Streptosporangiaceae</taxon>
        <taxon>Nonomuraea</taxon>
    </lineage>
</organism>
<evidence type="ECO:0000313" key="5">
    <source>
        <dbReference type="Proteomes" id="UP001597368"/>
    </source>
</evidence>
<protein>
    <submittedName>
        <fullName evidence="4">PepSY domain-containing protein</fullName>
    </submittedName>
</protein>
<gene>
    <name evidence="4" type="ORF">ACFSKW_47255</name>
</gene>
<feature type="signal peptide" evidence="2">
    <location>
        <begin position="1"/>
        <end position="23"/>
    </location>
</feature>
<dbReference type="Proteomes" id="UP001597368">
    <property type="component" value="Unassembled WGS sequence"/>
</dbReference>
<evidence type="ECO:0000256" key="1">
    <source>
        <dbReference type="SAM" id="MobiDB-lite"/>
    </source>
</evidence>
<feature type="chain" id="PRO_5045772651" evidence="2">
    <location>
        <begin position="24"/>
        <end position="98"/>
    </location>
</feature>
<keyword evidence="2" id="KW-0732">Signal</keyword>
<feature type="domain" description="PepSY" evidence="3">
    <location>
        <begin position="17"/>
        <end position="75"/>
    </location>
</feature>
<dbReference type="Pfam" id="PF03413">
    <property type="entry name" value="PepSY"/>
    <property type="match status" value="1"/>
</dbReference>
<feature type="region of interest" description="Disordered" evidence="1">
    <location>
        <begin position="75"/>
        <end position="98"/>
    </location>
</feature>
<reference evidence="5" key="1">
    <citation type="journal article" date="2019" name="Int. J. Syst. Evol. Microbiol.">
        <title>The Global Catalogue of Microorganisms (GCM) 10K type strain sequencing project: providing services to taxonomists for standard genome sequencing and annotation.</title>
        <authorList>
            <consortium name="The Broad Institute Genomics Platform"/>
            <consortium name="The Broad Institute Genome Sequencing Center for Infectious Disease"/>
            <person name="Wu L."/>
            <person name="Ma J."/>
        </authorList>
    </citation>
    <scope>NUCLEOTIDE SEQUENCE [LARGE SCALE GENOMIC DNA]</scope>
    <source>
        <strain evidence="5">ICMP 6774ER</strain>
    </source>
</reference>
<proteinExistence type="predicted"/>
<dbReference type="RefSeq" id="WP_379581172.1">
    <property type="nucleotide sequence ID" value="NZ_JBHUFV010000079.1"/>
</dbReference>
<evidence type="ECO:0000313" key="4">
    <source>
        <dbReference type="EMBL" id="MFD1939085.1"/>
    </source>
</evidence>
<sequence length="98" mass="10998">MTTTTLIAAALLFTAAPVTQAQAVDIAKARVPGASVVEVHRDWEHGHRTWEVELRKGRWEYEVHVAVKNGRIVKVDRDRDDGGRDDDGRGRDRHGDDD</sequence>
<name>A0ABW4TDS0_9ACTN</name>
<accession>A0ABW4TDS0</accession>
<dbReference type="EMBL" id="JBHUFV010000079">
    <property type="protein sequence ID" value="MFD1939085.1"/>
    <property type="molecule type" value="Genomic_DNA"/>
</dbReference>
<dbReference type="Gene3D" id="3.10.450.40">
    <property type="match status" value="1"/>
</dbReference>